<feature type="region of interest" description="Disordered" evidence="8">
    <location>
        <begin position="519"/>
        <end position="576"/>
    </location>
</feature>
<dbReference type="CDD" id="cd17960">
    <property type="entry name" value="DEADc_DDX55"/>
    <property type="match status" value="1"/>
</dbReference>
<protein>
    <recommendedName>
        <fullName evidence="7">ATP-dependent RNA helicase</fullName>
        <ecNumber evidence="7">3.6.4.13</ecNumber>
    </recommendedName>
</protein>
<feature type="compositionally biased region" description="Basic and acidic residues" evidence="8">
    <location>
        <begin position="539"/>
        <end position="552"/>
    </location>
</feature>
<dbReference type="RefSeq" id="XP_017785083.1">
    <property type="nucleotide sequence ID" value="XM_017929594.1"/>
</dbReference>
<dbReference type="InterPro" id="IPR025313">
    <property type="entry name" value="SPB4-like_CTE"/>
</dbReference>
<dbReference type="GO" id="GO:0004386">
    <property type="term" value="F:helicase activity"/>
    <property type="evidence" value="ECO:0007669"/>
    <property type="project" value="UniProtKB-KW"/>
</dbReference>
<evidence type="ECO:0000256" key="3">
    <source>
        <dbReference type="ARBA" id="ARBA00022806"/>
    </source>
</evidence>
<evidence type="ECO:0000313" key="12">
    <source>
        <dbReference type="RefSeq" id="XP_017785083.1"/>
    </source>
</evidence>
<evidence type="ECO:0000256" key="1">
    <source>
        <dbReference type="ARBA" id="ARBA00022741"/>
    </source>
</evidence>
<dbReference type="SUPFAM" id="SSF52540">
    <property type="entry name" value="P-loop containing nucleoside triphosphate hydrolases"/>
    <property type="match status" value="2"/>
</dbReference>
<reference evidence="12" key="1">
    <citation type="submission" date="2025-08" db="UniProtKB">
        <authorList>
            <consortium name="RefSeq"/>
        </authorList>
    </citation>
    <scope>IDENTIFICATION</scope>
    <source>
        <tissue evidence="12">Whole Larva</tissue>
    </source>
</reference>
<dbReference type="InterPro" id="IPR014001">
    <property type="entry name" value="Helicase_ATP-bd"/>
</dbReference>
<dbReference type="InterPro" id="IPR027417">
    <property type="entry name" value="P-loop_NTPase"/>
</dbReference>
<keyword evidence="3 6" id="KW-0347">Helicase</keyword>
<keyword evidence="11" id="KW-1185">Reference proteome</keyword>
<dbReference type="CDD" id="cd18787">
    <property type="entry name" value="SF2_C_DEAD"/>
    <property type="match status" value="1"/>
</dbReference>
<feature type="domain" description="Helicase C-terminal" evidence="10">
    <location>
        <begin position="247"/>
        <end position="400"/>
    </location>
</feature>
<keyword evidence="2 6" id="KW-0378">Hydrolase</keyword>
<accession>A0ABM1NE33</accession>
<evidence type="ECO:0000259" key="9">
    <source>
        <dbReference type="PROSITE" id="PS51192"/>
    </source>
</evidence>
<comment type="domain">
    <text evidence="7">The Q motif is unique to and characteristic of the DEAD box family of RNA helicases and controls ATP binding and hydrolysis.</text>
</comment>
<organism evidence="11 12">
    <name type="scientific">Nicrophorus vespilloides</name>
    <name type="common">Boreal carrion beetle</name>
    <dbReference type="NCBI Taxonomy" id="110193"/>
    <lineage>
        <taxon>Eukaryota</taxon>
        <taxon>Metazoa</taxon>
        <taxon>Ecdysozoa</taxon>
        <taxon>Arthropoda</taxon>
        <taxon>Hexapoda</taxon>
        <taxon>Insecta</taxon>
        <taxon>Pterygota</taxon>
        <taxon>Neoptera</taxon>
        <taxon>Endopterygota</taxon>
        <taxon>Coleoptera</taxon>
        <taxon>Polyphaga</taxon>
        <taxon>Staphyliniformia</taxon>
        <taxon>Silphidae</taxon>
        <taxon>Nicrophorinae</taxon>
        <taxon>Nicrophorus</taxon>
    </lineage>
</organism>
<gene>
    <name evidence="12" type="primary">LOC108568475</name>
</gene>
<dbReference type="Pfam" id="PF00271">
    <property type="entry name" value="Helicase_C"/>
    <property type="match status" value="1"/>
</dbReference>
<evidence type="ECO:0000256" key="6">
    <source>
        <dbReference type="RuleBase" id="RU000492"/>
    </source>
</evidence>
<dbReference type="GeneID" id="108568475"/>
<comment type="similarity">
    <text evidence="6">Belongs to the DEAD box helicase family.</text>
</comment>
<dbReference type="Gene3D" id="3.40.50.300">
    <property type="entry name" value="P-loop containing nucleotide triphosphate hydrolases"/>
    <property type="match status" value="2"/>
</dbReference>
<dbReference type="PROSITE" id="PS51194">
    <property type="entry name" value="HELICASE_CTER"/>
    <property type="match status" value="1"/>
</dbReference>
<dbReference type="PROSITE" id="PS51192">
    <property type="entry name" value="HELICASE_ATP_BIND_1"/>
    <property type="match status" value="1"/>
</dbReference>
<proteinExistence type="inferred from homology"/>
<evidence type="ECO:0000259" key="10">
    <source>
        <dbReference type="PROSITE" id="PS51194"/>
    </source>
</evidence>
<feature type="domain" description="Helicase ATP-binding" evidence="9">
    <location>
        <begin position="40"/>
        <end position="221"/>
    </location>
</feature>
<name>A0ABM1NE33_NICVS</name>
<evidence type="ECO:0000256" key="5">
    <source>
        <dbReference type="ARBA" id="ARBA00022884"/>
    </source>
</evidence>
<evidence type="ECO:0000256" key="8">
    <source>
        <dbReference type="SAM" id="MobiDB-lite"/>
    </source>
</evidence>
<dbReference type="PANTHER" id="PTHR24031">
    <property type="entry name" value="RNA HELICASE"/>
    <property type="match status" value="1"/>
</dbReference>
<dbReference type="PROSITE" id="PS00039">
    <property type="entry name" value="DEAD_ATP_HELICASE"/>
    <property type="match status" value="1"/>
</dbReference>
<evidence type="ECO:0000256" key="2">
    <source>
        <dbReference type="ARBA" id="ARBA00022801"/>
    </source>
</evidence>
<keyword evidence="1 6" id="KW-0547">Nucleotide-binding</keyword>
<dbReference type="InterPro" id="IPR000629">
    <property type="entry name" value="RNA-helicase_DEAD-box_CS"/>
</dbReference>
<dbReference type="InterPro" id="IPR001650">
    <property type="entry name" value="Helicase_C-like"/>
</dbReference>
<comment type="catalytic activity">
    <reaction evidence="7">
        <text>ATP + H2O = ADP + phosphate + H(+)</text>
        <dbReference type="Rhea" id="RHEA:13065"/>
        <dbReference type="ChEBI" id="CHEBI:15377"/>
        <dbReference type="ChEBI" id="CHEBI:15378"/>
        <dbReference type="ChEBI" id="CHEBI:30616"/>
        <dbReference type="ChEBI" id="CHEBI:43474"/>
        <dbReference type="ChEBI" id="CHEBI:456216"/>
        <dbReference type="EC" id="3.6.4.13"/>
    </reaction>
</comment>
<dbReference type="InterPro" id="IPR011545">
    <property type="entry name" value="DEAD/DEAH_box_helicase_dom"/>
</dbReference>
<keyword evidence="4 6" id="KW-0067">ATP-binding</keyword>
<dbReference type="Pfam" id="PF13959">
    <property type="entry name" value="CTE_SPB4"/>
    <property type="match status" value="1"/>
</dbReference>
<dbReference type="Pfam" id="PF00270">
    <property type="entry name" value="DEAD"/>
    <property type="match status" value="1"/>
</dbReference>
<evidence type="ECO:0000256" key="4">
    <source>
        <dbReference type="ARBA" id="ARBA00022840"/>
    </source>
</evidence>
<evidence type="ECO:0000313" key="11">
    <source>
        <dbReference type="Proteomes" id="UP000695000"/>
    </source>
</evidence>
<dbReference type="EC" id="3.6.4.13" evidence="7"/>
<comment type="function">
    <text evidence="7">RNA helicase.</text>
</comment>
<dbReference type="SMART" id="SM01178">
    <property type="entry name" value="DUF4217"/>
    <property type="match status" value="1"/>
</dbReference>
<evidence type="ECO:0000256" key="7">
    <source>
        <dbReference type="RuleBase" id="RU365068"/>
    </source>
</evidence>
<dbReference type="SMART" id="SM00487">
    <property type="entry name" value="DEXDc"/>
    <property type="match status" value="1"/>
</dbReference>
<dbReference type="Proteomes" id="UP000695000">
    <property type="component" value="Unplaced"/>
</dbReference>
<dbReference type="SMART" id="SM00490">
    <property type="entry name" value="HELICc"/>
    <property type="match status" value="1"/>
</dbReference>
<sequence>MSSVTRKKWEDLETPLKPSLMEAIKSFDFPTMTPVQTATIPLLLKNKDVAAEAVTGSGKTLAFLIPMIEILLRKKEVWKKNEVGGLVISPTWELSIQITEVLNQLLKNIDGLNCVSFVGAHELNENVQKFKHKGGHIIICTPGRLETMLTKNQYNLPATVKNLELLILDEADRLLDLGFEKSIATILSYLPKQRRTGLFSATQTKEVESLIRAGLRNPVSVSVKEKMSQSTPVSLDNYFIVTRDNGKLATLIAFVESRKVQKSMVFFPTCDTVAYWAKILPNLLRQLKIFSIHGKMKNKRKSVFDQFRKCENGVLLCTDVMARGIDIPEVDWVFQWDPPSKATAFVHRIGRTARQGQKGASLTLLLKSEDAYINFIDKNQKVKVGPLEDPATEEKTEELFKKIQLMNKGDRSLMDLSKLAFVSHIRAYSKHECSLLMRVKDLDMTAMGKTYGLLELPKMPEINKTVAEDYPRIAGLDINTVAYKNKKYEDIRLEKLAKYKETGEWPGLKKVIKQKATISWSKTKDSQQKRKENRAKRKESKEHKIKNNIEIKKRPKKRKAPATQSDIDEILTKVKK</sequence>
<keyword evidence="5 7" id="KW-0694">RNA-binding</keyword>